<organism evidence="9 10">
    <name type="scientific">Dendrobium thyrsiflorum</name>
    <name type="common">Pinecone-like raceme dendrobium</name>
    <name type="synonym">Orchid</name>
    <dbReference type="NCBI Taxonomy" id="117978"/>
    <lineage>
        <taxon>Eukaryota</taxon>
        <taxon>Viridiplantae</taxon>
        <taxon>Streptophyta</taxon>
        <taxon>Embryophyta</taxon>
        <taxon>Tracheophyta</taxon>
        <taxon>Spermatophyta</taxon>
        <taxon>Magnoliopsida</taxon>
        <taxon>Liliopsida</taxon>
        <taxon>Asparagales</taxon>
        <taxon>Orchidaceae</taxon>
        <taxon>Epidendroideae</taxon>
        <taxon>Malaxideae</taxon>
        <taxon>Dendrobiinae</taxon>
        <taxon>Dendrobium</taxon>
    </lineage>
</organism>
<evidence type="ECO:0000256" key="6">
    <source>
        <dbReference type="PROSITE-ProRule" id="PRU01026"/>
    </source>
</evidence>
<dbReference type="PANTHER" id="PTHR11727">
    <property type="entry name" value="DIMETHYLADENOSINE TRANSFERASE"/>
    <property type="match status" value="1"/>
</dbReference>
<dbReference type="InterPro" id="IPR023165">
    <property type="entry name" value="rRNA_Ade_diMease-like_C"/>
</dbReference>
<evidence type="ECO:0000256" key="1">
    <source>
        <dbReference type="ARBA" id="ARBA00022552"/>
    </source>
</evidence>
<gene>
    <name evidence="9" type="ORF">M5K25_005983</name>
</gene>
<dbReference type="Pfam" id="PF00398">
    <property type="entry name" value="RrnaAD"/>
    <property type="match status" value="1"/>
</dbReference>
<dbReference type="InterPro" id="IPR029063">
    <property type="entry name" value="SAM-dependent_MTases_sf"/>
</dbReference>
<sequence>MISPAALSLRPSFPPLSNARQSRLRSPSFVIQALKGGRRDEDDYHSTLKALNSRGRIVPRKSLGQHYMLNSSINDQLSSIAGVVEGDVVLEIGPGTGSLTNVLINAGATVIAIEKDPRMALMVKERFGCSDQLTVLQEDITRCHIRSHVSAFLERFDTKELKYAKVVSNIPFNISTDVVKQLLPMGDLFSEVIILLQDEAALRLAGFQLHSSEYRPINLFVNFYSDAEYICKVERTNFFPQPNVDAAIVKFKLKRKSEYPQVASKNGFFSMVNSAFNGKRKMLRKSLQHICSAPKIEDALRAVGLQETARPQELTLEEFVRLYNLLSKTDQSIPESVIQIQ</sequence>
<feature type="binding site" evidence="6">
    <location>
        <position position="169"/>
    </location>
    <ligand>
        <name>S-adenosyl-L-methionine</name>
        <dbReference type="ChEBI" id="CHEBI:59789"/>
    </ligand>
</feature>
<evidence type="ECO:0000256" key="5">
    <source>
        <dbReference type="ARBA" id="ARBA00022884"/>
    </source>
</evidence>
<dbReference type="EMBL" id="JANQDX010000006">
    <property type="protein sequence ID" value="KAL0922024.1"/>
    <property type="molecule type" value="Genomic_DNA"/>
</dbReference>
<dbReference type="FunFam" id="1.10.8.100:FF:000001">
    <property type="entry name" value="Ribosomal RNA small subunit methyltransferase A"/>
    <property type="match status" value="1"/>
</dbReference>
<name>A0ABD0V9Z9_DENTH</name>
<comment type="caution">
    <text evidence="9">The sequence shown here is derived from an EMBL/GenBank/DDBJ whole genome shotgun (WGS) entry which is preliminary data.</text>
</comment>
<proteinExistence type="inferred from homology"/>
<evidence type="ECO:0000256" key="3">
    <source>
        <dbReference type="ARBA" id="ARBA00022679"/>
    </source>
</evidence>
<keyword evidence="3 6" id="KW-0808">Transferase</keyword>
<dbReference type="CDD" id="cd02440">
    <property type="entry name" value="AdoMet_MTases"/>
    <property type="match status" value="1"/>
</dbReference>
<dbReference type="EC" id="2.1.1.-" evidence="7"/>
<dbReference type="Gene3D" id="3.40.50.150">
    <property type="entry name" value="Vaccinia Virus protein VP39"/>
    <property type="match status" value="1"/>
</dbReference>
<evidence type="ECO:0000313" key="10">
    <source>
        <dbReference type="Proteomes" id="UP001552299"/>
    </source>
</evidence>
<feature type="binding site" evidence="6">
    <location>
        <position position="66"/>
    </location>
    <ligand>
        <name>S-adenosyl-L-methionine</name>
        <dbReference type="ChEBI" id="CHEBI:59789"/>
    </ligand>
</feature>
<protein>
    <recommendedName>
        <fullName evidence="7">rRNA adenine N(6)-methyltransferase</fullName>
        <ecNumber evidence="7">2.1.1.-</ecNumber>
    </recommendedName>
</protein>
<dbReference type="InterPro" id="IPR001737">
    <property type="entry name" value="KsgA/Erm"/>
</dbReference>
<evidence type="ECO:0000259" key="8">
    <source>
        <dbReference type="SMART" id="SM00650"/>
    </source>
</evidence>
<dbReference type="GO" id="GO:0003723">
    <property type="term" value="F:RNA binding"/>
    <property type="evidence" value="ECO:0007669"/>
    <property type="project" value="UniProtKB-UniRule"/>
</dbReference>
<dbReference type="NCBIfam" id="TIGR00755">
    <property type="entry name" value="ksgA"/>
    <property type="match status" value="1"/>
</dbReference>
<dbReference type="Gene3D" id="1.10.8.100">
    <property type="entry name" value="Ribosomal RNA adenine dimethylase-like, domain 2"/>
    <property type="match status" value="1"/>
</dbReference>
<dbReference type="PROSITE" id="PS01131">
    <property type="entry name" value="RRNA_A_DIMETH"/>
    <property type="match status" value="1"/>
</dbReference>
<accession>A0ABD0V9Z9</accession>
<feature type="binding site" evidence="6">
    <location>
        <position position="114"/>
    </location>
    <ligand>
        <name>S-adenosyl-L-methionine</name>
        <dbReference type="ChEBI" id="CHEBI:59789"/>
    </ligand>
</feature>
<dbReference type="InterPro" id="IPR020598">
    <property type="entry name" value="rRNA_Ade_methylase_Trfase_N"/>
</dbReference>
<dbReference type="Proteomes" id="UP001552299">
    <property type="component" value="Unassembled WGS sequence"/>
</dbReference>
<feature type="binding site" evidence="6">
    <location>
        <position position="93"/>
    </location>
    <ligand>
        <name>S-adenosyl-L-methionine</name>
        <dbReference type="ChEBI" id="CHEBI:59789"/>
    </ligand>
</feature>
<dbReference type="InterPro" id="IPR020596">
    <property type="entry name" value="rRNA_Ade_Mease_Trfase_CS"/>
</dbReference>
<dbReference type="SUPFAM" id="SSF53335">
    <property type="entry name" value="S-adenosyl-L-methionine-dependent methyltransferases"/>
    <property type="match status" value="1"/>
</dbReference>
<evidence type="ECO:0000313" key="9">
    <source>
        <dbReference type="EMBL" id="KAL0922024.1"/>
    </source>
</evidence>
<dbReference type="PROSITE" id="PS51689">
    <property type="entry name" value="SAM_RNA_A_N6_MT"/>
    <property type="match status" value="1"/>
</dbReference>
<evidence type="ECO:0000256" key="4">
    <source>
        <dbReference type="ARBA" id="ARBA00022691"/>
    </source>
</evidence>
<dbReference type="PANTHER" id="PTHR11727:SF27">
    <property type="entry name" value="RIBOSOMAL RNA SMALL SUBUNIT METHYLTRANSFERASE, CHLOROPLASTIC"/>
    <property type="match status" value="1"/>
</dbReference>
<feature type="binding site" evidence="6">
    <location>
        <position position="68"/>
    </location>
    <ligand>
        <name>S-adenosyl-L-methionine</name>
        <dbReference type="ChEBI" id="CHEBI:59789"/>
    </ligand>
</feature>
<keyword evidence="2 6" id="KW-0489">Methyltransferase</keyword>
<evidence type="ECO:0000256" key="7">
    <source>
        <dbReference type="RuleBase" id="RU362106"/>
    </source>
</evidence>
<comment type="similarity">
    <text evidence="6 7">Belongs to the class I-like SAM-binding methyltransferase superfamily. rRNA adenine N(6)-methyltransferase family.</text>
</comment>
<dbReference type="SMART" id="SM00650">
    <property type="entry name" value="rADc"/>
    <property type="match status" value="1"/>
</dbReference>
<keyword evidence="4 6" id="KW-0949">S-adenosyl-L-methionine</keyword>
<evidence type="ECO:0000256" key="2">
    <source>
        <dbReference type="ARBA" id="ARBA00022603"/>
    </source>
</evidence>
<keyword evidence="5 6" id="KW-0694">RNA-binding</keyword>
<feature type="domain" description="Ribosomal RNA adenine methylase transferase N-terminal" evidence="8">
    <location>
        <begin position="73"/>
        <end position="255"/>
    </location>
</feature>
<keyword evidence="1 7" id="KW-0698">rRNA processing</keyword>
<dbReference type="InterPro" id="IPR011530">
    <property type="entry name" value="rRNA_adenine_dimethylase"/>
</dbReference>
<reference evidence="9 10" key="1">
    <citation type="journal article" date="2024" name="Plant Biotechnol. J.">
        <title>Dendrobium thyrsiflorum genome and its molecular insights into genes involved in important horticultural traits.</title>
        <authorList>
            <person name="Chen B."/>
            <person name="Wang J.Y."/>
            <person name="Zheng P.J."/>
            <person name="Li K.L."/>
            <person name="Liang Y.M."/>
            <person name="Chen X.F."/>
            <person name="Zhang C."/>
            <person name="Zhao X."/>
            <person name="He X."/>
            <person name="Zhang G.Q."/>
            <person name="Liu Z.J."/>
            <person name="Xu Q."/>
        </authorList>
    </citation>
    <scope>NUCLEOTIDE SEQUENCE [LARGE SCALE GENOMIC DNA]</scope>
    <source>
        <strain evidence="9">GZMU011</strain>
    </source>
</reference>
<feature type="binding site" evidence="6">
    <location>
        <position position="139"/>
    </location>
    <ligand>
        <name>S-adenosyl-L-methionine</name>
        <dbReference type="ChEBI" id="CHEBI:59789"/>
    </ligand>
</feature>
<keyword evidence="10" id="KW-1185">Reference proteome</keyword>
<dbReference type="AlphaFoldDB" id="A0ABD0V9Z9"/>
<dbReference type="GO" id="GO:0000179">
    <property type="term" value="F:rRNA (adenine-N6,N6-)-dimethyltransferase activity"/>
    <property type="evidence" value="ECO:0007669"/>
    <property type="project" value="UniProtKB-UniRule"/>
</dbReference>